<dbReference type="InterPro" id="IPR035992">
    <property type="entry name" value="Ricin_B-like_lectins"/>
</dbReference>
<dbReference type="Proteomes" id="UP001596139">
    <property type="component" value="Unassembled WGS sequence"/>
</dbReference>
<protein>
    <submittedName>
        <fullName evidence="3">Helix-turn-helix domain-containing protein</fullName>
    </submittedName>
</protein>
<keyword evidence="4" id="KW-1185">Reference proteome</keyword>
<dbReference type="SUPFAM" id="SSF50370">
    <property type="entry name" value="Ricin B-like lectins"/>
    <property type="match status" value="1"/>
</dbReference>
<reference evidence="4" key="1">
    <citation type="journal article" date="2019" name="Int. J. Syst. Evol. Microbiol.">
        <title>The Global Catalogue of Microorganisms (GCM) 10K type strain sequencing project: providing services to taxonomists for standard genome sequencing and annotation.</title>
        <authorList>
            <consortium name="The Broad Institute Genomics Platform"/>
            <consortium name="The Broad Institute Genome Sequencing Center for Infectious Disease"/>
            <person name="Wu L."/>
            <person name="Ma J."/>
        </authorList>
    </citation>
    <scope>NUCLEOTIDE SEQUENCE [LARGE SCALE GENOMIC DNA]</scope>
    <source>
        <strain evidence="4">CGMCC 1.15180</strain>
    </source>
</reference>
<dbReference type="Pfam" id="PF13560">
    <property type="entry name" value="HTH_31"/>
    <property type="match status" value="1"/>
</dbReference>
<keyword evidence="2" id="KW-0812">Transmembrane</keyword>
<dbReference type="RefSeq" id="WP_031058385.1">
    <property type="nucleotide sequence ID" value="NZ_JBHSPX010000006.1"/>
</dbReference>
<feature type="region of interest" description="Disordered" evidence="1">
    <location>
        <begin position="93"/>
        <end position="118"/>
    </location>
</feature>
<evidence type="ECO:0000256" key="2">
    <source>
        <dbReference type="SAM" id="Phobius"/>
    </source>
</evidence>
<comment type="caution">
    <text evidence="3">The sequence shown here is derived from an EMBL/GenBank/DDBJ whole genome shotgun (WGS) entry which is preliminary data.</text>
</comment>
<dbReference type="CDD" id="cd00161">
    <property type="entry name" value="beta-trefoil_Ricin-like"/>
    <property type="match status" value="1"/>
</dbReference>
<feature type="compositionally biased region" description="Pro residues" evidence="1">
    <location>
        <begin position="99"/>
        <end position="114"/>
    </location>
</feature>
<feature type="transmembrane region" description="Helical" evidence="2">
    <location>
        <begin position="128"/>
        <end position="148"/>
    </location>
</feature>
<evidence type="ECO:0000313" key="3">
    <source>
        <dbReference type="EMBL" id="MFC6064618.1"/>
    </source>
</evidence>
<evidence type="ECO:0000313" key="4">
    <source>
        <dbReference type="Proteomes" id="UP001596139"/>
    </source>
</evidence>
<organism evidence="3 4">
    <name type="scientific">Streptomyces ochraceiscleroticus</name>
    <dbReference type="NCBI Taxonomy" id="47761"/>
    <lineage>
        <taxon>Bacteria</taxon>
        <taxon>Bacillati</taxon>
        <taxon>Actinomycetota</taxon>
        <taxon>Actinomycetes</taxon>
        <taxon>Kitasatosporales</taxon>
        <taxon>Streptomycetaceae</taxon>
        <taxon>Streptomyces</taxon>
    </lineage>
</organism>
<sequence>MGNGEGSAPYAAQDAAEFSEAMRRLKERSGLTYRQLEEKAAGQGEPLPRSTLANALTGRSLPRPELLAAFVRACGEGDRAADWARARNLLADRSRTGTPPSPVAPSPPPPPSPKPGLRTAWRAARRTPALLALTALLTAAALTIATVWTPASSDRAPGTAAPPLPTGPVLLHPLSAPDLCLTDGHVPDGRYDSLVAVQRPCDEVAPQRTRLIPAGGGLYRIEWFRPDQGKGCLAARYEGPAAGLLEPQNDCGGATRLHAEHAPTHGSTAYAFRAEATHRCLTINAPATPKSRESGKSAEAVAGTEAVLTPCATRPNQLFRITKTPLPSQ</sequence>
<gene>
    <name evidence="3" type="ORF">ACFP4F_18970</name>
</gene>
<dbReference type="Gene3D" id="2.80.10.50">
    <property type="match status" value="1"/>
</dbReference>
<accession>A0ABW1MLL0</accession>
<dbReference type="EMBL" id="JBHSPX010000006">
    <property type="protein sequence ID" value="MFC6064618.1"/>
    <property type="molecule type" value="Genomic_DNA"/>
</dbReference>
<dbReference type="CDD" id="cd00093">
    <property type="entry name" value="HTH_XRE"/>
    <property type="match status" value="1"/>
</dbReference>
<evidence type="ECO:0000256" key="1">
    <source>
        <dbReference type="SAM" id="MobiDB-lite"/>
    </source>
</evidence>
<keyword evidence="2" id="KW-1133">Transmembrane helix</keyword>
<dbReference type="InterPro" id="IPR001387">
    <property type="entry name" value="Cro/C1-type_HTH"/>
</dbReference>
<keyword evidence="2" id="KW-0472">Membrane</keyword>
<proteinExistence type="predicted"/>
<name>A0ABW1MLL0_9ACTN</name>